<gene>
    <name evidence="1" type="ordered locus">Hsero_3819</name>
</gene>
<dbReference type="AlphaFoldDB" id="D8IRV4"/>
<dbReference type="Proteomes" id="UP000000329">
    <property type="component" value="Chromosome"/>
</dbReference>
<name>D8IRV4_HERSS</name>
<keyword evidence="2" id="KW-1185">Reference proteome</keyword>
<accession>D8IRV4</accession>
<dbReference type="EMBL" id="CP002039">
    <property type="protein sequence ID" value="ADJ65297.1"/>
    <property type="molecule type" value="Genomic_DNA"/>
</dbReference>
<dbReference type="HOGENOM" id="CLU_1956594_0_0_4"/>
<evidence type="ECO:0000313" key="1">
    <source>
        <dbReference type="EMBL" id="ADJ65297.1"/>
    </source>
</evidence>
<evidence type="ECO:0000313" key="2">
    <source>
        <dbReference type="Proteomes" id="UP000000329"/>
    </source>
</evidence>
<organism evidence="1 2">
    <name type="scientific">Herbaspirillum seropedicae (strain SmR1)</name>
    <dbReference type="NCBI Taxonomy" id="757424"/>
    <lineage>
        <taxon>Bacteria</taxon>
        <taxon>Pseudomonadati</taxon>
        <taxon>Pseudomonadota</taxon>
        <taxon>Betaproteobacteria</taxon>
        <taxon>Burkholderiales</taxon>
        <taxon>Oxalobacteraceae</taxon>
        <taxon>Herbaspirillum</taxon>
    </lineage>
</organism>
<protein>
    <submittedName>
        <fullName evidence="1">Uncharacterized protein</fullName>
    </submittedName>
</protein>
<proteinExistence type="predicted"/>
<reference evidence="1 2" key="1">
    <citation type="submission" date="2010-04" db="EMBL/GenBank/DDBJ databases">
        <title>The genome of Herbaspirillum seropedicae SmR1, an endophytic, nitrogen-fixing, plant-growth promoting beta-Proteobacteria.</title>
        <authorList>
            <person name="Pedrosa F.O."/>
            <person name="Monteiro R.A."/>
            <person name="Wassem R."/>
            <person name="Cruz L.M."/>
            <person name="Ayub R.A."/>
            <person name="Colauto N.B."/>
            <person name="Fernandez M.A."/>
            <person name="Fungaro M.H.P."/>
            <person name="Grisard E.C."/>
            <person name="Hungria M."/>
            <person name="Madeira H.M.F."/>
            <person name="Nodari R.O."/>
            <person name="Osaku C.A."/>
            <person name="Petzl-Erler M.L."/>
            <person name="Terenzi H."/>
            <person name="Vieira L.G.E."/>
            <person name="Almeida M.I.M."/>
            <person name="Alves L.R."/>
            <person name="Arantes O.M.N."/>
            <person name="Balsanelli E."/>
            <person name="Barcellos F.G."/>
            <person name="Baura V.A."/>
            <person name="Binde D.R."/>
            <person name="Campo R.J."/>
            <person name="Chubatsu L.S."/>
            <person name="Chueire L.M.O."/>
            <person name="Ciferri R.R."/>
            <person name="Correa L.C."/>
            <person name="da Conceicao Silva J.L."/>
            <person name="Dabul A.N.G."/>
            <person name="Dambros B.P."/>
            <person name="Faoro H."/>
            <person name="Favetti A."/>
            <person name="Friedermann G."/>
            <person name="Furlaneto M.C."/>
            <person name="Gasques L.S."/>
            <person name="Gimenes C.C.T."/>
            <person name="Gioppo N.M.R."/>
            <person name="Glienke-Blanco C."/>
            <person name="Godoy L.P."/>
            <person name="Guerra M.P."/>
            <person name="Karp S."/>
            <person name="Kava-Cordeiro V."/>
            <person name="Margarido V.P."/>
            <person name="Mathioni S.M."/>
            <person name="Menck-Soares M.A."/>
            <person name="Murace N.K."/>
            <person name="Nicolas M.F."/>
            <person name="Oliveira C.E.C."/>
            <person name="Pagnan N.A.B."/>
            <person name="Pamphile J.A."/>
            <person name="Patussi E.V."/>
            <person name="Pereira L.F.P."/>
            <person name="Pereira-Ferrari L."/>
            <person name="Pinto F.G.S."/>
            <person name="Precoma C."/>
            <person name="Prioli A.J."/>
            <person name="Prioli S.M.A.P."/>
            <person name="Raittz R.T."/>
            <person name="Ramos H.J.O."/>
            <person name="Ribeiro E.M.S.F."/>
            <person name="Rigo L.U."/>
            <person name="Rocha C.L.M.S.C."/>
            <person name="Rocha S.N."/>
            <person name="Santos K."/>
            <person name="Satori D."/>
            <person name="Silva A.G."/>
            <person name="Simao R.C.G."/>
            <person name="Soares M.A.M."/>
            <person name="Souza E.M."/>
            <person name="Steffens M.B.R."/>
            <person name="Steindel M."/>
            <person name="Tadra-Sfeir M.Z."/>
            <person name="Takahashi E.K."/>
            <person name="Torres R.A."/>
            <person name="Valle J.S."/>
            <person name="Vernal J.I."/>
            <person name="Vilas-Boas L.A."/>
            <person name="Watanabe M.A.E."/>
            <person name="Weiss V.A."/>
            <person name="Yates M.A."/>
            <person name="Souza E.M."/>
        </authorList>
    </citation>
    <scope>NUCLEOTIDE SEQUENCE [LARGE SCALE GENOMIC DNA]</scope>
    <source>
        <strain evidence="1 2">SmR1</strain>
    </source>
</reference>
<dbReference type="KEGG" id="hse:Hsero_3819"/>
<sequence>MPSACLLFICLYLMLLNPTLPGLAGSGVQLPVPGCQHCLCIDRAIWMPSLRSSPGGVTMSLIVIGTAPVFSAIRAGLYKRAKRAAGIYLHAGMLRHLSHGLSPHCRRCRHLSALSQDDGGQQNRVAVQ</sequence>